<dbReference type="PROSITE" id="PS50222">
    <property type="entry name" value="EF_HAND_2"/>
    <property type="match status" value="3"/>
</dbReference>
<feature type="domain" description="EF-hand" evidence="2">
    <location>
        <begin position="57"/>
        <end position="92"/>
    </location>
</feature>
<dbReference type="Gene3D" id="1.10.238.10">
    <property type="entry name" value="EF-hand"/>
    <property type="match status" value="1"/>
</dbReference>
<reference evidence="3" key="1">
    <citation type="submission" date="2021-02" db="EMBL/GenBank/DDBJ databases">
        <authorList>
            <person name="Nowell W R."/>
        </authorList>
    </citation>
    <scope>NUCLEOTIDE SEQUENCE</scope>
</reference>
<evidence type="ECO:0000313" key="3">
    <source>
        <dbReference type="EMBL" id="CAF1279422.1"/>
    </source>
</evidence>
<dbReference type="EMBL" id="CAJNRG010006685">
    <property type="protein sequence ID" value="CAF2088025.1"/>
    <property type="molecule type" value="Genomic_DNA"/>
</dbReference>
<gene>
    <name evidence="8" type="ORF">BYL167_LOCUS4479</name>
    <name evidence="3" type="ORF">CJN711_LOCUS15901</name>
    <name evidence="12" type="ORF">GIL414_LOCUS15080</name>
    <name evidence="4" type="ORF">KQP761_LOCUS33593</name>
    <name evidence="6" type="ORF">MBJ925_LOCUS23566</name>
    <name evidence="9" type="ORF">OVN521_LOCUS7010</name>
    <name evidence="11" type="ORF">SMN809_LOCUS12808</name>
    <name evidence="10" type="ORF">UXM345_LOCUS10308</name>
    <name evidence="7" type="ORF">WKI299_LOCUS22305</name>
    <name evidence="5" type="ORF">XDN619_LOCUS16015</name>
</gene>
<evidence type="ECO:0000313" key="11">
    <source>
        <dbReference type="EMBL" id="CAF4017217.1"/>
    </source>
</evidence>
<evidence type="ECO:0000256" key="1">
    <source>
        <dbReference type="ARBA" id="ARBA00022837"/>
    </source>
</evidence>
<dbReference type="EMBL" id="CAJNRE010012124">
    <property type="protein sequence ID" value="CAF2107582.1"/>
    <property type="molecule type" value="Genomic_DNA"/>
</dbReference>
<evidence type="ECO:0000313" key="13">
    <source>
        <dbReference type="Proteomes" id="UP000663855"/>
    </source>
</evidence>
<dbReference type="CDD" id="cd00051">
    <property type="entry name" value="EFh"/>
    <property type="match status" value="1"/>
</dbReference>
<keyword evidence="14" id="KW-1185">Reference proteome</keyword>
<dbReference type="EMBL" id="CAJNOV010007343">
    <property type="protein sequence ID" value="CAF1279422.1"/>
    <property type="molecule type" value="Genomic_DNA"/>
</dbReference>
<accession>A0A815C897</accession>
<name>A0A815C897_9BILA</name>
<feature type="domain" description="EF-hand" evidence="2">
    <location>
        <begin position="8"/>
        <end position="43"/>
    </location>
</feature>
<evidence type="ECO:0000259" key="2">
    <source>
        <dbReference type="PROSITE" id="PS50222"/>
    </source>
</evidence>
<dbReference type="Proteomes" id="UP000663834">
    <property type="component" value="Unassembled WGS sequence"/>
</dbReference>
<proteinExistence type="predicted"/>
<dbReference type="SUPFAM" id="SSF47473">
    <property type="entry name" value="EF-hand"/>
    <property type="match status" value="1"/>
</dbReference>
<organism evidence="3 13">
    <name type="scientific">Rotaria magnacalcarata</name>
    <dbReference type="NCBI Taxonomy" id="392030"/>
    <lineage>
        <taxon>Eukaryota</taxon>
        <taxon>Metazoa</taxon>
        <taxon>Spiralia</taxon>
        <taxon>Gnathifera</taxon>
        <taxon>Rotifera</taxon>
        <taxon>Eurotatoria</taxon>
        <taxon>Bdelloidea</taxon>
        <taxon>Philodinida</taxon>
        <taxon>Philodinidae</taxon>
        <taxon>Rotaria</taxon>
    </lineage>
</organism>
<dbReference type="EMBL" id="CAJOBH010000954">
    <property type="protein sequence ID" value="CAF3827207.1"/>
    <property type="molecule type" value="Genomic_DNA"/>
</dbReference>
<sequence>MATASSEFWNEKMTRLFHLYDVDKDGSITPVDFEILADKLSVIVGQGDSSKRENYASARKLLCEEIMRADANNDGKVTREEWLDFHRRLATELRNPGSHPELLEQLTRRINTTFSMLDLNRDGNIARDEWVKMCTFFGVDKNEADKSFTSIADGDKLQESKAKTLFYDYIKTDDPNHVSNCCLCFL</sequence>
<dbReference type="InterPro" id="IPR002048">
    <property type="entry name" value="EF_hand_dom"/>
</dbReference>
<evidence type="ECO:0000313" key="10">
    <source>
        <dbReference type="EMBL" id="CAF3896808.1"/>
    </source>
</evidence>
<dbReference type="OrthoDB" id="9974725at2759"/>
<dbReference type="GO" id="GO:0005509">
    <property type="term" value="F:calcium ion binding"/>
    <property type="evidence" value="ECO:0007669"/>
    <property type="project" value="InterPro"/>
</dbReference>
<dbReference type="Pfam" id="PF13202">
    <property type="entry name" value="EF-hand_5"/>
    <property type="match status" value="1"/>
</dbReference>
<dbReference type="Proteomes" id="UP000681967">
    <property type="component" value="Unassembled WGS sequence"/>
</dbReference>
<dbReference type="EMBL" id="CAJOBJ010006547">
    <property type="protein sequence ID" value="CAF4063213.1"/>
    <property type="molecule type" value="Genomic_DNA"/>
</dbReference>
<dbReference type="Proteomes" id="UP000663866">
    <property type="component" value="Unassembled WGS sequence"/>
</dbReference>
<dbReference type="EMBL" id="CAJNRF010009513">
    <property type="protein sequence ID" value="CAF2111225.1"/>
    <property type="molecule type" value="Genomic_DNA"/>
</dbReference>
<evidence type="ECO:0000313" key="14">
    <source>
        <dbReference type="Proteomes" id="UP000663866"/>
    </source>
</evidence>
<dbReference type="Proteomes" id="UP000663856">
    <property type="component" value="Unassembled WGS sequence"/>
</dbReference>
<evidence type="ECO:0000313" key="8">
    <source>
        <dbReference type="EMBL" id="CAF3827207.1"/>
    </source>
</evidence>
<dbReference type="Proteomes" id="UP000663842">
    <property type="component" value="Unassembled WGS sequence"/>
</dbReference>
<dbReference type="EMBL" id="CAJOBG010000756">
    <property type="protein sequence ID" value="CAF3854139.1"/>
    <property type="molecule type" value="Genomic_DNA"/>
</dbReference>
<evidence type="ECO:0000313" key="9">
    <source>
        <dbReference type="EMBL" id="CAF3854139.1"/>
    </source>
</evidence>
<dbReference type="InterPro" id="IPR018247">
    <property type="entry name" value="EF_Hand_1_Ca_BS"/>
</dbReference>
<dbReference type="SMART" id="SM00054">
    <property type="entry name" value="EFh"/>
    <property type="match status" value="3"/>
</dbReference>
<feature type="domain" description="EF-hand" evidence="2">
    <location>
        <begin position="105"/>
        <end position="140"/>
    </location>
</feature>
<dbReference type="Pfam" id="PF13499">
    <property type="entry name" value="EF-hand_7"/>
    <property type="match status" value="1"/>
</dbReference>
<evidence type="ECO:0000313" key="4">
    <source>
        <dbReference type="EMBL" id="CAF1668123.1"/>
    </source>
</evidence>
<dbReference type="Proteomes" id="UP000681720">
    <property type="component" value="Unassembled WGS sequence"/>
</dbReference>
<dbReference type="InterPro" id="IPR011992">
    <property type="entry name" value="EF-hand-dom_pair"/>
</dbReference>
<protein>
    <recommendedName>
        <fullName evidence="2">EF-hand domain-containing protein</fullName>
    </recommendedName>
</protein>
<dbReference type="Proteomes" id="UP000676336">
    <property type="component" value="Unassembled WGS sequence"/>
</dbReference>
<dbReference type="Proteomes" id="UP000663824">
    <property type="component" value="Unassembled WGS sequence"/>
</dbReference>
<evidence type="ECO:0000313" key="5">
    <source>
        <dbReference type="EMBL" id="CAF2088025.1"/>
    </source>
</evidence>
<dbReference type="EMBL" id="CAJOBI010004934">
    <property type="protein sequence ID" value="CAF4017217.1"/>
    <property type="molecule type" value="Genomic_DNA"/>
</dbReference>
<dbReference type="EMBL" id="CAJNOW010018800">
    <property type="protein sequence ID" value="CAF1668123.1"/>
    <property type="molecule type" value="Genomic_DNA"/>
</dbReference>
<dbReference type="Proteomes" id="UP000663887">
    <property type="component" value="Unassembled WGS sequence"/>
</dbReference>
<evidence type="ECO:0000313" key="6">
    <source>
        <dbReference type="EMBL" id="CAF2107582.1"/>
    </source>
</evidence>
<evidence type="ECO:0000313" key="7">
    <source>
        <dbReference type="EMBL" id="CAF2111225.1"/>
    </source>
</evidence>
<keyword evidence="1" id="KW-0106">Calcium</keyword>
<dbReference type="PROSITE" id="PS00018">
    <property type="entry name" value="EF_HAND_1"/>
    <property type="match status" value="3"/>
</dbReference>
<evidence type="ECO:0000313" key="12">
    <source>
        <dbReference type="EMBL" id="CAF4063213.1"/>
    </source>
</evidence>
<dbReference type="EMBL" id="CAJOBF010000979">
    <property type="protein sequence ID" value="CAF3896808.1"/>
    <property type="molecule type" value="Genomic_DNA"/>
</dbReference>
<dbReference type="Proteomes" id="UP000663855">
    <property type="component" value="Unassembled WGS sequence"/>
</dbReference>
<dbReference type="AlphaFoldDB" id="A0A815C897"/>
<comment type="caution">
    <text evidence="3">The sequence shown here is derived from an EMBL/GenBank/DDBJ whole genome shotgun (WGS) entry which is preliminary data.</text>
</comment>